<keyword evidence="1" id="KW-1133">Transmembrane helix</keyword>
<proteinExistence type="predicted"/>
<evidence type="ECO:0000313" key="3">
    <source>
        <dbReference type="EMBL" id="CDW47654.1"/>
    </source>
</evidence>
<organism evidence="3">
    <name type="scientific">Lepeophtheirus salmonis</name>
    <name type="common">Salmon louse</name>
    <name type="synonym">Caligus salmonis</name>
    <dbReference type="NCBI Taxonomy" id="72036"/>
    <lineage>
        <taxon>Eukaryota</taxon>
        <taxon>Metazoa</taxon>
        <taxon>Ecdysozoa</taxon>
        <taxon>Arthropoda</taxon>
        <taxon>Crustacea</taxon>
        <taxon>Multicrustacea</taxon>
        <taxon>Hexanauplia</taxon>
        <taxon>Copepoda</taxon>
        <taxon>Siphonostomatoida</taxon>
        <taxon>Caligidae</taxon>
        <taxon>Lepeophtheirus</taxon>
    </lineage>
</organism>
<reference evidence="3" key="1">
    <citation type="submission" date="2014-05" db="EMBL/GenBank/DDBJ databases">
        <authorList>
            <person name="Chronopoulou M."/>
        </authorList>
    </citation>
    <scope>NUCLEOTIDE SEQUENCE</scope>
    <source>
        <tissue evidence="3">Whole organism</tissue>
    </source>
</reference>
<dbReference type="KEGG" id="lsm:121128457"/>
<feature type="signal peptide" evidence="2">
    <location>
        <begin position="1"/>
        <end position="22"/>
    </location>
</feature>
<sequence>MMLKLHLTAVLALLLLAHSCESIFFPAAVGTGATAIATTISPNLLSLAAAVGAAKLLGLGALALASKSKKPKQEQYYYHQNDYHHYHRRRRDASEEEQKSLLKVIRELEPEDCMKKMICSLAVMDLKDNPILFPFDAQSAENNLKSENDLAFEYRVAAKIGKSLKSVNNCDSFYKCSISSEQLLKLASI</sequence>
<protein>
    <submittedName>
        <fullName evidence="3">Uncharacterized protein</fullName>
    </submittedName>
</protein>
<name>A0A0K2VAX8_LEPSM</name>
<accession>A0A0K2VAX8</accession>
<dbReference type="RefSeq" id="XP_040579976.1">
    <property type="nucleotide sequence ID" value="XM_040724042.2"/>
</dbReference>
<keyword evidence="1" id="KW-0472">Membrane</keyword>
<dbReference type="EMBL" id="HACA01030293">
    <property type="protein sequence ID" value="CDW47654.1"/>
    <property type="molecule type" value="Transcribed_RNA"/>
</dbReference>
<feature type="chain" id="PRO_5005489298" evidence="2">
    <location>
        <begin position="23"/>
        <end position="189"/>
    </location>
</feature>
<dbReference type="AlphaFoldDB" id="A0A0K2VAX8"/>
<evidence type="ECO:0000256" key="2">
    <source>
        <dbReference type="SAM" id="SignalP"/>
    </source>
</evidence>
<evidence type="ECO:0000256" key="1">
    <source>
        <dbReference type="SAM" id="Phobius"/>
    </source>
</evidence>
<keyword evidence="1" id="KW-0812">Transmembrane</keyword>
<keyword evidence="2" id="KW-0732">Signal</keyword>
<dbReference type="GeneID" id="121128457"/>
<feature type="transmembrane region" description="Helical" evidence="1">
    <location>
        <begin position="45"/>
        <end position="65"/>
    </location>
</feature>